<evidence type="ECO:0000313" key="4">
    <source>
        <dbReference type="Proteomes" id="UP000187059"/>
    </source>
</evidence>
<dbReference type="EC" id="1.6.5.5" evidence="3"/>
<dbReference type="Gene3D" id="3.40.50.720">
    <property type="entry name" value="NAD(P)-binding Rossmann-like Domain"/>
    <property type="match status" value="1"/>
</dbReference>
<accession>A0A1P8UN58</accession>
<keyword evidence="3" id="KW-0560">Oxidoreductase</keyword>
<organism evidence="3 4">
    <name type="scientific">Salipiger abyssi</name>
    <dbReference type="NCBI Taxonomy" id="1250539"/>
    <lineage>
        <taxon>Bacteria</taxon>
        <taxon>Pseudomonadati</taxon>
        <taxon>Pseudomonadota</taxon>
        <taxon>Alphaproteobacteria</taxon>
        <taxon>Rhodobacterales</taxon>
        <taxon>Roseobacteraceae</taxon>
        <taxon>Salipiger</taxon>
    </lineage>
</organism>
<dbReference type="GO" id="GO:0003960">
    <property type="term" value="F:quinone reductase (NADPH) activity"/>
    <property type="evidence" value="ECO:0007669"/>
    <property type="project" value="UniProtKB-EC"/>
</dbReference>
<evidence type="ECO:0000259" key="2">
    <source>
        <dbReference type="SMART" id="SM00829"/>
    </source>
</evidence>
<dbReference type="InterPro" id="IPR051397">
    <property type="entry name" value="Zn-ADH-like_protein"/>
</dbReference>
<dbReference type="CDD" id="cd08241">
    <property type="entry name" value="QOR1"/>
    <property type="match status" value="1"/>
</dbReference>
<protein>
    <submittedName>
        <fullName evidence="3">NADPH2:quinone reductase</fullName>
        <ecNumber evidence="3">1.6.5.5</ecNumber>
    </submittedName>
</protein>
<keyword evidence="4" id="KW-1185">Reference proteome</keyword>
<dbReference type="InterPro" id="IPR013149">
    <property type="entry name" value="ADH-like_C"/>
</dbReference>
<dbReference type="PANTHER" id="PTHR43677:SF4">
    <property type="entry name" value="QUINONE OXIDOREDUCTASE-LIKE PROTEIN 2"/>
    <property type="match status" value="1"/>
</dbReference>
<dbReference type="PANTHER" id="PTHR43677">
    <property type="entry name" value="SHORT-CHAIN DEHYDROGENASE/REDUCTASE"/>
    <property type="match status" value="1"/>
</dbReference>
<dbReference type="Pfam" id="PF08240">
    <property type="entry name" value="ADH_N"/>
    <property type="match status" value="1"/>
</dbReference>
<dbReference type="SUPFAM" id="SSF50129">
    <property type="entry name" value="GroES-like"/>
    <property type="match status" value="1"/>
</dbReference>
<dbReference type="SUPFAM" id="SSF51735">
    <property type="entry name" value="NAD(P)-binding Rossmann-fold domains"/>
    <property type="match status" value="1"/>
</dbReference>
<dbReference type="AlphaFoldDB" id="A0A1P8UN58"/>
<dbReference type="RefSeq" id="WP_076695017.1">
    <property type="nucleotide sequence ID" value="NZ_CP015091.1"/>
</dbReference>
<keyword evidence="3" id="KW-0614">Plasmid</keyword>
<dbReference type="OrthoDB" id="4190732at2"/>
<dbReference type="EMBL" id="CP015091">
    <property type="protein sequence ID" value="APZ50844.1"/>
    <property type="molecule type" value="Genomic_DNA"/>
</dbReference>
<dbReference type="SMART" id="SM00829">
    <property type="entry name" value="PKS_ER"/>
    <property type="match status" value="1"/>
</dbReference>
<dbReference type="Pfam" id="PF00107">
    <property type="entry name" value="ADH_zinc_N"/>
    <property type="match status" value="1"/>
</dbReference>
<dbReference type="InterPro" id="IPR011032">
    <property type="entry name" value="GroES-like_sf"/>
</dbReference>
<gene>
    <name evidence="3" type="ORF">Ga0080574_TMP510</name>
</gene>
<dbReference type="InterPro" id="IPR013154">
    <property type="entry name" value="ADH-like_N"/>
</dbReference>
<dbReference type="KEGG" id="paby:Ga0080574_TMP510"/>
<feature type="region of interest" description="Disordered" evidence="1">
    <location>
        <begin position="1"/>
        <end position="27"/>
    </location>
</feature>
<feature type="domain" description="Enoyl reductase (ER)" evidence="2">
    <location>
        <begin position="10"/>
        <end position="329"/>
    </location>
</feature>
<dbReference type="InterPro" id="IPR036291">
    <property type="entry name" value="NAD(P)-bd_dom_sf"/>
</dbReference>
<evidence type="ECO:0000313" key="3">
    <source>
        <dbReference type="EMBL" id="APZ50844.1"/>
    </source>
</evidence>
<dbReference type="Gene3D" id="3.90.180.10">
    <property type="entry name" value="Medium-chain alcohol dehydrogenases, catalytic domain"/>
    <property type="match status" value="1"/>
</dbReference>
<name>A0A1P8UN58_9RHOB</name>
<sequence>MKILLSDAPGGPETLRLQERPTPEPGPGEVRIAVRYVGINYPDTLIIRDLYQYRPERPFAPGAELAGVVEALGPDVQDLAVGDRVAALPMWGALAEQICLPAESCHRIPDMVGDAEAAALQMTYGTALYALEERGALREGESVLVLGAGGGVGLAAVELASSLGARVIAAASDADKLAAARERGADTGVLYPRGPLDRDGQKALSTRFRETLGTEGADIVVDTVGGDYTEPALRCTGWDGRFLIVGFPAGIAKIPANLPLLKSCDIRGVFWGAAIERDPEANRHAMARLFSLCGDGRISPRIHATYDLAEAGSAIEALNGRGVVGKVLVRI</sequence>
<reference evidence="3 4" key="1">
    <citation type="submission" date="2016-04" db="EMBL/GenBank/DDBJ databases">
        <title>Deep-sea bacteria in the southern Pacific.</title>
        <authorList>
            <person name="Tang K."/>
        </authorList>
    </citation>
    <scope>NUCLEOTIDE SEQUENCE [LARGE SCALE GENOMIC DNA]</scope>
    <source>
        <strain evidence="3 4">JLT2014</strain>
        <plasmid evidence="4">ppaby1</plasmid>
    </source>
</reference>
<geneLocation type="plasmid" evidence="4">
    <name>ppaby1</name>
</geneLocation>
<proteinExistence type="predicted"/>
<dbReference type="InterPro" id="IPR020843">
    <property type="entry name" value="ER"/>
</dbReference>
<dbReference type="Proteomes" id="UP000187059">
    <property type="component" value="Plasmid pPABY1"/>
</dbReference>
<evidence type="ECO:0000256" key="1">
    <source>
        <dbReference type="SAM" id="MobiDB-lite"/>
    </source>
</evidence>